<dbReference type="EMBL" id="QURH01000336">
    <property type="protein sequence ID" value="RFU39489.1"/>
    <property type="molecule type" value="Genomic_DNA"/>
</dbReference>
<reference evidence="9 10" key="1">
    <citation type="submission" date="2018-08" db="EMBL/GenBank/DDBJ databases">
        <title>Actinomadura jelena sp. nov., a novel Actinomycete isolated from soil in Chad.</title>
        <authorList>
            <person name="Shi L."/>
        </authorList>
    </citation>
    <scope>NUCLEOTIDE SEQUENCE [LARGE SCALE GENOMIC DNA]</scope>
    <source>
        <strain evidence="9 10">NEAU-G17</strain>
    </source>
</reference>
<dbReference type="AlphaFoldDB" id="A0A372JHV8"/>
<dbReference type="Proteomes" id="UP000261811">
    <property type="component" value="Unassembled WGS sequence"/>
</dbReference>
<keyword evidence="4" id="KW-1003">Cell membrane</keyword>
<keyword evidence="5 8" id="KW-0812">Transmembrane</keyword>
<evidence type="ECO:0000256" key="3">
    <source>
        <dbReference type="ARBA" id="ARBA00022448"/>
    </source>
</evidence>
<comment type="similarity">
    <text evidence="2">Belongs to the tellurite-resistance/dicarboxylate transporter (TDT) family.</text>
</comment>
<dbReference type="GO" id="GO:0005886">
    <property type="term" value="C:plasma membrane"/>
    <property type="evidence" value="ECO:0007669"/>
    <property type="project" value="UniProtKB-SubCell"/>
</dbReference>
<dbReference type="Pfam" id="PF03595">
    <property type="entry name" value="SLAC1"/>
    <property type="match status" value="1"/>
</dbReference>
<feature type="transmembrane region" description="Helical" evidence="8">
    <location>
        <begin position="99"/>
        <end position="119"/>
    </location>
</feature>
<evidence type="ECO:0000256" key="2">
    <source>
        <dbReference type="ARBA" id="ARBA00008566"/>
    </source>
</evidence>
<evidence type="ECO:0000256" key="7">
    <source>
        <dbReference type="ARBA" id="ARBA00023136"/>
    </source>
</evidence>
<feature type="transmembrane region" description="Helical" evidence="8">
    <location>
        <begin position="134"/>
        <end position="155"/>
    </location>
</feature>
<feature type="transmembrane region" description="Helical" evidence="8">
    <location>
        <begin position="167"/>
        <end position="187"/>
    </location>
</feature>
<dbReference type="InterPro" id="IPR038665">
    <property type="entry name" value="Voltage-dep_anion_channel_sf"/>
</dbReference>
<gene>
    <name evidence="9" type="ORF">DZF91_21945</name>
</gene>
<feature type="transmembrane region" description="Helical" evidence="8">
    <location>
        <begin position="309"/>
        <end position="330"/>
    </location>
</feature>
<keyword evidence="7 8" id="KW-0472">Membrane</keyword>
<dbReference type="RefSeq" id="WP_117359334.1">
    <property type="nucleotide sequence ID" value="NZ_QURH01000336.1"/>
</dbReference>
<feature type="transmembrane region" description="Helical" evidence="8">
    <location>
        <begin position="234"/>
        <end position="256"/>
    </location>
</feature>
<dbReference type="OrthoDB" id="958273at2"/>
<feature type="transmembrane region" description="Helical" evidence="8">
    <location>
        <begin position="276"/>
        <end position="297"/>
    </location>
</feature>
<evidence type="ECO:0000256" key="8">
    <source>
        <dbReference type="SAM" id="Phobius"/>
    </source>
</evidence>
<comment type="subcellular location">
    <subcellularLocation>
        <location evidence="1">Cell membrane</location>
        <topology evidence="1">Multi-pass membrane protein</topology>
    </subcellularLocation>
</comment>
<protein>
    <submittedName>
        <fullName evidence="9">C4-dicarboxylate ABC transporter</fullName>
    </submittedName>
</protein>
<name>A0A372JHV8_9ACTN</name>
<evidence type="ECO:0000313" key="9">
    <source>
        <dbReference type="EMBL" id="RFU39489.1"/>
    </source>
</evidence>
<evidence type="ECO:0000313" key="10">
    <source>
        <dbReference type="Proteomes" id="UP000261811"/>
    </source>
</evidence>
<keyword evidence="3" id="KW-0813">Transport</keyword>
<evidence type="ECO:0000256" key="1">
    <source>
        <dbReference type="ARBA" id="ARBA00004651"/>
    </source>
</evidence>
<sequence length="373" mass="38973">MGITVAPPQRIILGELDRPAEAFRHLGPNWYAAVMGTAIMANGANALPVTVPGLHGAAVAFWALGFVMLVALSAARLVHFVRYRAEARAMLLENPATSVFYGCPPMALLAVGAGTLTVGRDVLGEPAALAVDGVLWTAGTVYSLLVAFGIPYLMATRHEIRPGTANPTWLLPVVAPMVAAATGPLLIPHLPPGQARATMLYGCYAMFGASLMLTMVLLPVVWHRIAHDKLAPLALTPTLFLVLGPLGQSTTAAGALGTAASAAVPEYARAMHVFGVLYGVPVIGFALVWLVLCLAANRRAFASGMPFAMTWWAFTFPVGTCVTGASALARATGLTALTWVSVALYLLLAAGWIAAGAHTARGLRTGRLLLPPR</sequence>
<organism evidence="9 10">
    <name type="scientific">Actinomadura logoneensis</name>
    <dbReference type="NCBI Taxonomy" id="2293572"/>
    <lineage>
        <taxon>Bacteria</taxon>
        <taxon>Bacillati</taxon>
        <taxon>Actinomycetota</taxon>
        <taxon>Actinomycetes</taxon>
        <taxon>Streptosporangiales</taxon>
        <taxon>Thermomonosporaceae</taxon>
        <taxon>Actinomadura</taxon>
    </lineage>
</organism>
<dbReference type="PANTHER" id="PTHR31686:SF1">
    <property type="entry name" value="SULFITE EFFLUX PUMP SSU1"/>
    <property type="match status" value="1"/>
</dbReference>
<proteinExistence type="inferred from homology"/>
<dbReference type="InterPro" id="IPR051629">
    <property type="entry name" value="Sulfite_efflux_TDT"/>
</dbReference>
<comment type="caution">
    <text evidence="9">The sequence shown here is derived from an EMBL/GenBank/DDBJ whole genome shotgun (WGS) entry which is preliminary data.</text>
</comment>
<dbReference type="InterPro" id="IPR004695">
    <property type="entry name" value="SLAC1/Mae1/Ssu1/TehA"/>
</dbReference>
<dbReference type="GO" id="GO:0055085">
    <property type="term" value="P:transmembrane transport"/>
    <property type="evidence" value="ECO:0007669"/>
    <property type="project" value="InterPro"/>
</dbReference>
<feature type="transmembrane region" description="Helical" evidence="8">
    <location>
        <begin position="199"/>
        <end position="222"/>
    </location>
</feature>
<evidence type="ECO:0000256" key="6">
    <source>
        <dbReference type="ARBA" id="ARBA00022989"/>
    </source>
</evidence>
<feature type="transmembrane region" description="Helical" evidence="8">
    <location>
        <begin position="336"/>
        <end position="357"/>
    </location>
</feature>
<feature type="transmembrane region" description="Helical" evidence="8">
    <location>
        <begin position="57"/>
        <end position="78"/>
    </location>
</feature>
<evidence type="ECO:0000256" key="4">
    <source>
        <dbReference type="ARBA" id="ARBA00022475"/>
    </source>
</evidence>
<dbReference type="PANTHER" id="PTHR31686">
    <property type="match status" value="1"/>
</dbReference>
<evidence type="ECO:0000256" key="5">
    <source>
        <dbReference type="ARBA" id="ARBA00022692"/>
    </source>
</evidence>
<dbReference type="Gene3D" id="1.50.10.150">
    <property type="entry name" value="Voltage-dependent anion channel"/>
    <property type="match status" value="1"/>
</dbReference>
<dbReference type="CDD" id="cd09320">
    <property type="entry name" value="TDT_like_2"/>
    <property type="match status" value="1"/>
</dbReference>
<keyword evidence="10" id="KW-1185">Reference proteome</keyword>
<accession>A0A372JHV8</accession>
<keyword evidence="6 8" id="KW-1133">Transmembrane helix</keyword>